<accession>A0A6A7B5H3</accession>
<name>A0A6A7B5H3_9PLEO</name>
<feature type="compositionally biased region" description="Basic and acidic residues" evidence="1">
    <location>
        <begin position="33"/>
        <end position="46"/>
    </location>
</feature>
<evidence type="ECO:0000313" key="3">
    <source>
        <dbReference type="Proteomes" id="UP000799423"/>
    </source>
</evidence>
<organism evidence="2 3">
    <name type="scientific">Plenodomus tracheiphilus IPT5</name>
    <dbReference type="NCBI Taxonomy" id="1408161"/>
    <lineage>
        <taxon>Eukaryota</taxon>
        <taxon>Fungi</taxon>
        <taxon>Dikarya</taxon>
        <taxon>Ascomycota</taxon>
        <taxon>Pezizomycotina</taxon>
        <taxon>Dothideomycetes</taxon>
        <taxon>Pleosporomycetidae</taxon>
        <taxon>Pleosporales</taxon>
        <taxon>Pleosporineae</taxon>
        <taxon>Leptosphaeriaceae</taxon>
        <taxon>Plenodomus</taxon>
    </lineage>
</organism>
<evidence type="ECO:0000256" key="1">
    <source>
        <dbReference type="SAM" id="MobiDB-lite"/>
    </source>
</evidence>
<dbReference type="EMBL" id="MU006311">
    <property type="protein sequence ID" value="KAF2849578.1"/>
    <property type="molecule type" value="Genomic_DNA"/>
</dbReference>
<reference evidence="2" key="1">
    <citation type="submission" date="2020-01" db="EMBL/GenBank/DDBJ databases">
        <authorList>
            <consortium name="DOE Joint Genome Institute"/>
            <person name="Haridas S."/>
            <person name="Albert R."/>
            <person name="Binder M."/>
            <person name="Bloem J."/>
            <person name="Labutti K."/>
            <person name="Salamov A."/>
            <person name="Andreopoulos B."/>
            <person name="Baker S.E."/>
            <person name="Barry K."/>
            <person name="Bills G."/>
            <person name="Bluhm B.H."/>
            <person name="Cannon C."/>
            <person name="Castanera R."/>
            <person name="Culley D.E."/>
            <person name="Daum C."/>
            <person name="Ezra D."/>
            <person name="Gonzalez J.B."/>
            <person name="Henrissat B."/>
            <person name="Kuo A."/>
            <person name="Liang C."/>
            <person name="Lipzen A."/>
            <person name="Lutzoni F."/>
            <person name="Magnuson J."/>
            <person name="Mondo S."/>
            <person name="Nolan M."/>
            <person name="Ohm R."/>
            <person name="Pangilinan J."/>
            <person name="Park H.-J."/>
            <person name="Ramirez L."/>
            <person name="Alfaro M."/>
            <person name="Sun H."/>
            <person name="Tritt A."/>
            <person name="Yoshinaga Y."/>
            <person name="Zwiers L.-H."/>
            <person name="Turgeon B.G."/>
            <person name="Goodwin S.B."/>
            <person name="Spatafora J.W."/>
            <person name="Crous P.W."/>
            <person name="Grigoriev I.V."/>
        </authorList>
    </citation>
    <scope>NUCLEOTIDE SEQUENCE</scope>
    <source>
        <strain evidence="2">IPT5</strain>
    </source>
</reference>
<feature type="compositionally biased region" description="Acidic residues" evidence="1">
    <location>
        <begin position="1"/>
        <end position="11"/>
    </location>
</feature>
<keyword evidence="3" id="KW-1185">Reference proteome</keyword>
<protein>
    <submittedName>
        <fullName evidence="2">Uncharacterized protein</fullName>
    </submittedName>
</protein>
<dbReference type="AlphaFoldDB" id="A0A6A7B5H3"/>
<evidence type="ECO:0000313" key="2">
    <source>
        <dbReference type="EMBL" id="KAF2849578.1"/>
    </source>
</evidence>
<gene>
    <name evidence="2" type="ORF">T440DRAFT_130255</name>
</gene>
<sequence length="175" mass="18940">MTDDDKDDDDSLSNVDAGASTAQRWHWAGTGEGPDRSWGEGGRVKLEGPGTPMAVRRRRAPRARHTSPLAQARLASGASRSTPCRSGRPGDEMGPLGRPAEVLLCVWLLRVAALSPLSAPLSPLPPGLYYPIVPHFLHRQFARSLIHARLAAARAQSLIPGHRHFAALCHSTPRR</sequence>
<feature type="region of interest" description="Disordered" evidence="1">
    <location>
        <begin position="1"/>
        <end position="95"/>
    </location>
</feature>
<feature type="compositionally biased region" description="Basic residues" evidence="1">
    <location>
        <begin position="55"/>
        <end position="65"/>
    </location>
</feature>
<dbReference type="Proteomes" id="UP000799423">
    <property type="component" value="Unassembled WGS sequence"/>
</dbReference>
<proteinExistence type="predicted"/>